<dbReference type="InterPro" id="IPR002686">
    <property type="entry name" value="Transposase_17"/>
</dbReference>
<dbReference type="PANTHER" id="PTHR34322:SF2">
    <property type="entry name" value="TRANSPOSASE IS200-LIKE DOMAIN-CONTAINING PROTEIN"/>
    <property type="match status" value="1"/>
</dbReference>
<protein>
    <submittedName>
        <fullName evidence="3">Transposase</fullName>
    </submittedName>
</protein>
<gene>
    <name evidence="3" type="ORF">KJB30_17830</name>
</gene>
<feature type="non-terminal residue" evidence="3">
    <location>
        <position position="1"/>
    </location>
</feature>
<dbReference type="Proteomes" id="UP000784128">
    <property type="component" value="Unassembled WGS sequence"/>
</dbReference>
<evidence type="ECO:0000256" key="1">
    <source>
        <dbReference type="SAM" id="MobiDB-lite"/>
    </source>
</evidence>
<proteinExistence type="predicted"/>
<reference evidence="3 4" key="1">
    <citation type="submission" date="2021-05" db="EMBL/GenBank/DDBJ databases">
        <title>The draft genome of Geobacter chapellei DSM 13688.</title>
        <authorList>
            <person name="Xu Z."/>
            <person name="Masuda Y."/>
            <person name="Itoh H."/>
            <person name="Senoo K."/>
        </authorList>
    </citation>
    <scope>NUCLEOTIDE SEQUENCE [LARGE SCALE GENOMIC DNA]</scope>
    <source>
        <strain evidence="3 4">DSM 13688</strain>
    </source>
</reference>
<dbReference type="RefSeq" id="WP_214301722.1">
    <property type="nucleotide sequence ID" value="NZ_JAHDYS010000042.1"/>
</dbReference>
<organism evidence="3 4">
    <name type="scientific">Pelotalea chapellei</name>
    <dbReference type="NCBI Taxonomy" id="44671"/>
    <lineage>
        <taxon>Bacteria</taxon>
        <taxon>Pseudomonadati</taxon>
        <taxon>Thermodesulfobacteriota</taxon>
        <taxon>Desulfuromonadia</taxon>
        <taxon>Geobacterales</taxon>
        <taxon>Geobacteraceae</taxon>
        <taxon>Pelotalea</taxon>
    </lineage>
</organism>
<feature type="domain" description="Transposase IS200-like" evidence="2">
    <location>
        <begin position="1"/>
        <end position="100"/>
    </location>
</feature>
<comment type="caution">
    <text evidence="3">The sequence shown here is derived from an EMBL/GenBank/DDBJ whole genome shotgun (WGS) entry which is preliminary data.</text>
</comment>
<dbReference type="Gene3D" id="3.30.70.1290">
    <property type="entry name" value="Transposase IS200-like"/>
    <property type="match status" value="1"/>
</dbReference>
<name>A0ABS5UD48_9BACT</name>
<dbReference type="EMBL" id="JAHDYS010000042">
    <property type="protein sequence ID" value="MBT1073639.1"/>
    <property type="molecule type" value="Genomic_DNA"/>
</dbReference>
<dbReference type="PANTHER" id="PTHR34322">
    <property type="entry name" value="TRANSPOSASE, Y1_TNP DOMAIN-CONTAINING"/>
    <property type="match status" value="1"/>
</dbReference>
<dbReference type="InterPro" id="IPR036515">
    <property type="entry name" value="Transposase_17_sf"/>
</dbReference>
<feature type="region of interest" description="Disordered" evidence="1">
    <location>
        <begin position="180"/>
        <end position="201"/>
    </location>
</feature>
<evidence type="ECO:0000313" key="3">
    <source>
        <dbReference type="EMBL" id="MBT1073639.1"/>
    </source>
</evidence>
<evidence type="ECO:0000313" key="4">
    <source>
        <dbReference type="Proteomes" id="UP000784128"/>
    </source>
</evidence>
<dbReference type="SMART" id="SM01321">
    <property type="entry name" value="Y1_Tnp"/>
    <property type="match status" value="1"/>
</dbReference>
<evidence type="ECO:0000259" key="2">
    <source>
        <dbReference type="SMART" id="SM01321"/>
    </source>
</evidence>
<dbReference type="SUPFAM" id="SSF143422">
    <property type="entry name" value="Transposase IS200-like"/>
    <property type="match status" value="1"/>
</dbReference>
<accession>A0ABS5UD48</accession>
<sequence length="201" mass="23374">TVFFDDEDRQMYLKLLSGYAQRYHLSIWAYCLMDNHIHILAVPETETALSQGIGFTNLMYTQYLNRKLKQSGRIWQNRFFSCVVESDQYLWSVARYIERNPMKVALAASAEFIAGPAPKRTLPVQTTHCWMQLHGCHPRNGVLMRSSLEMQMKKLTTPSAEPLEPDDHMKRNQFIDQLEFQLNQPVRPKKPGRPQKTGKCP</sequence>
<dbReference type="Pfam" id="PF01797">
    <property type="entry name" value="Y1_Tnp"/>
    <property type="match status" value="1"/>
</dbReference>
<keyword evidence="4" id="KW-1185">Reference proteome</keyword>